<evidence type="ECO:0000256" key="1">
    <source>
        <dbReference type="SAM" id="Phobius"/>
    </source>
</evidence>
<dbReference type="AlphaFoldDB" id="A0A1Y0B2N9"/>
<keyword evidence="1" id="KW-0472">Membrane</keyword>
<keyword evidence="1" id="KW-1133">Transmembrane helix</keyword>
<geneLocation type="mitochondrion" evidence="2"/>
<keyword evidence="1" id="KW-0812">Transmembrane</keyword>
<feature type="transmembrane region" description="Helical" evidence="1">
    <location>
        <begin position="6"/>
        <end position="26"/>
    </location>
</feature>
<organism evidence="2">
    <name type="scientific">Utricularia reniformis</name>
    <dbReference type="NCBI Taxonomy" id="192314"/>
    <lineage>
        <taxon>Eukaryota</taxon>
        <taxon>Viridiplantae</taxon>
        <taxon>Streptophyta</taxon>
        <taxon>Embryophyta</taxon>
        <taxon>Tracheophyta</taxon>
        <taxon>Spermatophyta</taxon>
        <taxon>Magnoliopsida</taxon>
        <taxon>eudicotyledons</taxon>
        <taxon>Gunneridae</taxon>
        <taxon>Pentapetalae</taxon>
        <taxon>asterids</taxon>
        <taxon>lamiids</taxon>
        <taxon>Lamiales</taxon>
        <taxon>Lentibulariaceae</taxon>
        <taxon>Utricularia</taxon>
    </lineage>
</organism>
<keyword evidence="2" id="KW-0496">Mitochondrion</keyword>
<accession>A0A1Y0B2N9</accession>
<dbReference type="EMBL" id="KY774314">
    <property type="protein sequence ID" value="ART31712.1"/>
    <property type="molecule type" value="Genomic_DNA"/>
</dbReference>
<proteinExistence type="predicted"/>
<gene>
    <name evidence="2" type="ORF">AEK19_MT1522</name>
</gene>
<name>A0A1Y0B2N9_9LAMI</name>
<sequence>MPLILWLGGGRPLNCYLLGFCIHFIFDRIKLRQLVYPVDNSMEHASFFIERTLLGRSLSQWLNYLKWWATSYQSIYTGENPYTILESLLS</sequence>
<reference evidence="2" key="1">
    <citation type="submission" date="2017-03" db="EMBL/GenBank/DDBJ databases">
        <title>The mitochondrial genome of the carnivorous plant Utricularia reniformis (Lentibulariaceae): structure, comparative analysis and evolutionary landmarks.</title>
        <authorList>
            <person name="Silva S.R."/>
            <person name="Alvarenga D.O."/>
            <person name="Michael T.P."/>
            <person name="Miranda V.F.O."/>
            <person name="Varani A.M."/>
        </authorList>
    </citation>
    <scope>NUCLEOTIDE SEQUENCE</scope>
</reference>
<protein>
    <submittedName>
        <fullName evidence="2">Uncharacterized protein</fullName>
    </submittedName>
</protein>
<evidence type="ECO:0000313" key="2">
    <source>
        <dbReference type="EMBL" id="ART31712.1"/>
    </source>
</evidence>